<dbReference type="Proteomes" id="UP001367676">
    <property type="component" value="Unassembled WGS sequence"/>
</dbReference>
<proteinExistence type="predicted"/>
<evidence type="ECO:0000256" key="3">
    <source>
        <dbReference type="PROSITE-ProRule" id="PRU00192"/>
    </source>
</evidence>
<accession>A0AAN9YBS6</accession>
<dbReference type="EMBL" id="JBBCAQ010000002">
    <property type="protein sequence ID" value="KAK7605210.1"/>
    <property type="molecule type" value="Genomic_DNA"/>
</dbReference>
<feature type="domain" description="SH3" evidence="5">
    <location>
        <begin position="191"/>
        <end position="251"/>
    </location>
</feature>
<organism evidence="6 7">
    <name type="scientific">Parthenolecanium corni</name>
    <dbReference type="NCBI Taxonomy" id="536013"/>
    <lineage>
        <taxon>Eukaryota</taxon>
        <taxon>Metazoa</taxon>
        <taxon>Ecdysozoa</taxon>
        <taxon>Arthropoda</taxon>
        <taxon>Hexapoda</taxon>
        <taxon>Insecta</taxon>
        <taxon>Pterygota</taxon>
        <taxon>Neoptera</taxon>
        <taxon>Paraneoptera</taxon>
        <taxon>Hemiptera</taxon>
        <taxon>Sternorrhyncha</taxon>
        <taxon>Coccoidea</taxon>
        <taxon>Coccidae</taxon>
        <taxon>Parthenolecanium</taxon>
    </lineage>
</organism>
<keyword evidence="2" id="KW-0727">SH2 domain</keyword>
<protein>
    <recommendedName>
        <fullName evidence="5">SH3 domain-containing protein</fullName>
    </recommendedName>
</protein>
<dbReference type="Pfam" id="PF07653">
    <property type="entry name" value="SH3_2"/>
    <property type="match status" value="1"/>
</dbReference>
<comment type="caution">
    <text evidence="6">The sequence shown here is derived from an EMBL/GenBank/DDBJ whole genome shotgun (WGS) entry which is preliminary data.</text>
</comment>
<keyword evidence="1 3" id="KW-0728">SH3 domain</keyword>
<feature type="domain" description="SH3" evidence="5">
    <location>
        <begin position="59"/>
        <end position="119"/>
    </location>
</feature>
<keyword evidence="7" id="KW-1185">Reference proteome</keyword>
<dbReference type="PANTHER" id="PTHR46037">
    <property type="entry name" value="PROTEIN ENHANCER OF SEVENLESS 2B"/>
    <property type="match status" value="1"/>
</dbReference>
<feature type="compositionally biased region" description="Low complexity" evidence="4">
    <location>
        <begin position="163"/>
        <end position="177"/>
    </location>
</feature>
<evidence type="ECO:0000256" key="2">
    <source>
        <dbReference type="ARBA" id="ARBA00022999"/>
    </source>
</evidence>
<dbReference type="PROSITE" id="PS50002">
    <property type="entry name" value="SH3"/>
    <property type="match status" value="3"/>
</dbReference>
<name>A0AAN9YBS6_9HEMI</name>
<feature type="compositionally biased region" description="Basic and acidic residues" evidence="4">
    <location>
        <begin position="150"/>
        <end position="162"/>
    </location>
</feature>
<dbReference type="SUPFAM" id="SSF50044">
    <property type="entry name" value="SH3-domain"/>
    <property type="match status" value="3"/>
</dbReference>
<evidence type="ECO:0000313" key="7">
    <source>
        <dbReference type="Proteomes" id="UP001367676"/>
    </source>
</evidence>
<dbReference type="InterPro" id="IPR036028">
    <property type="entry name" value="SH3-like_dom_sf"/>
</dbReference>
<evidence type="ECO:0000259" key="5">
    <source>
        <dbReference type="PROSITE" id="PS50002"/>
    </source>
</evidence>
<dbReference type="FunFam" id="2.30.30.40:FF:000270">
    <property type="entry name" value="Blast:Tyrosine-protein kinase Src-1"/>
    <property type="match status" value="1"/>
</dbReference>
<gene>
    <name evidence="6" type="ORF">V9T40_007068</name>
</gene>
<feature type="region of interest" description="Disordered" evidence="4">
    <location>
        <begin position="148"/>
        <end position="186"/>
    </location>
</feature>
<dbReference type="FunFam" id="2.30.30.40:FF:000222">
    <property type="entry name" value="SH3 domain-containing protein Dlish"/>
    <property type="match status" value="1"/>
</dbReference>
<evidence type="ECO:0000313" key="6">
    <source>
        <dbReference type="EMBL" id="KAK7605210.1"/>
    </source>
</evidence>
<dbReference type="CDD" id="cd00174">
    <property type="entry name" value="SH3"/>
    <property type="match status" value="3"/>
</dbReference>
<sequence>MAFLCPVRIRRGKKKKSFPEDIEAIQLPSNTFTGLGRITGSASIETLVRVGIEKENGLSPDSKMVVLHEFTPCVDDELQVKKGQIVNILYRENDWVYVISEDSRLEGFIPLSYCTPFNSHLGELALHNFKKKLPRDQTSSNVNINIHKGHISDSENSNKSELNKNQQQQHNSPPNSHGSTSQTDMNSFLKDPSGRFFVLYTFVARDENDVSVERGDFVTVLNREDPDWYWIVRSDGQEGFVPSGFVYPADVLQKITSNLTTSANNDTTSNVNSSSNPTTNPVSVNPETSSFDEEGRFYGTELVMLYDYKAQASDDLSIRRGDWIYADLNNQTVDGWLWVYAPKTKKYGFVPKVYARPPAMTSL</sequence>
<feature type="compositionally biased region" description="Low complexity" evidence="4">
    <location>
        <begin position="261"/>
        <end position="288"/>
    </location>
</feature>
<reference evidence="6 7" key="1">
    <citation type="submission" date="2024-03" db="EMBL/GenBank/DDBJ databases">
        <title>Adaptation during the transition from Ophiocordyceps entomopathogen to insect associate is accompanied by gene loss and intensified selection.</title>
        <authorList>
            <person name="Ward C.M."/>
            <person name="Onetto C.A."/>
            <person name="Borneman A.R."/>
        </authorList>
    </citation>
    <scope>NUCLEOTIDE SEQUENCE [LARGE SCALE GENOMIC DNA]</scope>
    <source>
        <strain evidence="6">AWRI1</strain>
        <tissue evidence="6">Single Adult Female</tissue>
    </source>
</reference>
<dbReference type="Pfam" id="PF00018">
    <property type="entry name" value="SH3_1"/>
    <property type="match status" value="2"/>
</dbReference>
<feature type="domain" description="SH3" evidence="5">
    <location>
        <begin position="297"/>
        <end position="360"/>
    </location>
</feature>
<feature type="region of interest" description="Disordered" evidence="4">
    <location>
        <begin position="261"/>
        <end position="290"/>
    </location>
</feature>
<dbReference type="SMART" id="SM00326">
    <property type="entry name" value="SH3"/>
    <property type="match status" value="3"/>
</dbReference>
<evidence type="ECO:0000256" key="1">
    <source>
        <dbReference type="ARBA" id="ARBA00022443"/>
    </source>
</evidence>
<dbReference type="InterPro" id="IPR043539">
    <property type="entry name" value="Grb2-like"/>
</dbReference>
<dbReference type="AlphaFoldDB" id="A0AAN9YBS6"/>
<dbReference type="Gene3D" id="2.30.30.40">
    <property type="entry name" value="SH3 Domains"/>
    <property type="match status" value="3"/>
</dbReference>
<dbReference type="InterPro" id="IPR001452">
    <property type="entry name" value="SH3_domain"/>
</dbReference>
<evidence type="ECO:0000256" key="4">
    <source>
        <dbReference type="SAM" id="MobiDB-lite"/>
    </source>
</evidence>